<reference evidence="2" key="1">
    <citation type="journal article" date="2020" name="mSystems">
        <title>Genome- and Community-Level Interaction Insights into Carbon Utilization and Element Cycling Functions of Hydrothermarchaeota in Hydrothermal Sediment.</title>
        <authorList>
            <person name="Zhou Z."/>
            <person name="Liu Y."/>
            <person name="Xu W."/>
            <person name="Pan J."/>
            <person name="Luo Z.H."/>
            <person name="Li M."/>
        </authorList>
    </citation>
    <scope>NUCLEOTIDE SEQUENCE [LARGE SCALE GENOMIC DNA]</scope>
    <source>
        <strain evidence="2">SpSt-34</strain>
    </source>
</reference>
<dbReference type="GO" id="GO:0005975">
    <property type="term" value="P:carbohydrate metabolic process"/>
    <property type="evidence" value="ECO:0007669"/>
    <property type="project" value="InterPro"/>
</dbReference>
<evidence type="ECO:0000313" key="2">
    <source>
        <dbReference type="EMBL" id="HEN27121.1"/>
    </source>
</evidence>
<dbReference type="CDD" id="cd10931">
    <property type="entry name" value="CE4_u7"/>
    <property type="match status" value="1"/>
</dbReference>
<dbReference type="Pfam" id="PF23019">
    <property type="entry name" value="DUF7033"/>
    <property type="match status" value="1"/>
</dbReference>
<dbReference type="EMBL" id="DSOL01000005">
    <property type="protein sequence ID" value="HEN27121.1"/>
    <property type="molecule type" value="Genomic_DNA"/>
</dbReference>
<dbReference type="Gene3D" id="3.20.20.370">
    <property type="entry name" value="Glycoside hydrolase/deacetylase"/>
    <property type="match status" value="1"/>
</dbReference>
<dbReference type="AlphaFoldDB" id="A0A7C2K2K0"/>
<organism evidence="2">
    <name type="scientific">candidate division WOR-3 bacterium</name>
    <dbReference type="NCBI Taxonomy" id="2052148"/>
    <lineage>
        <taxon>Bacteria</taxon>
        <taxon>Bacteria division WOR-3</taxon>
    </lineage>
</organism>
<gene>
    <name evidence="2" type="ORF">ENQ77_00290</name>
</gene>
<feature type="domain" description="DUF7033" evidence="1">
    <location>
        <begin position="122"/>
        <end position="206"/>
    </location>
</feature>
<dbReference type="InterPro" id="IPR054297">
    <property type="entry name" value="DUF7033"/>
</dbReference>
<dbReference type="SUPFAM" id="SSF88713">
    <property type="entry name" value="Glycoside hydrolase/deacetylase"/>
    <property type="match status" value="1"/>
</dbReference>
<accession>A0A7C2K2K0</accession>
<evidence type="ECO:0000259" key="1">
    <source>
        <dbReference type="Pfam" id="PF23019"/>
    </source>
</evidence>
<sequence>MDRLYVNIPGKLVSEERYVVDTIFSDFLGVEYELLSSESDGFVLSLSGNPVKSIRVENVFFSVLQNSWLKTEVLPKLPLDRWNVKEDLPEVMLCEDSVPVIYGKKLTNGSYFQQTDRNITIGLDIFGSIFFMLTRYEECVNRQCDQHERYPATESIAFKEGFLMRPIVNEYVEILWTAMKRLWPGIERKKRNYRVIPTHDVDLPTMGYKRPWGLILKSALGDIVKRKSLKLSLRRLLAKAGAYKLDPGYSFDFIMDMSEEFGLTSEFYFMTDHSHPKYDTFYNFEDEHVTKILRAIHERGHIIGLHASYNSYSDPKRIKREFQKLISGMEKLGIRQDKVGSRQHFLRFRVPVTWRILDQAGVDYDTTLSFAQHVGFRAGTCYEYQVYDLEQRKPLKIRERPLIAMDGSLLDRKYMGLDFEKAAEYVQVLAKRVRMFSGDLVLLWHNTRLTTHEERQLYNIIIEMGLSV</sequence>
<proteinExistence type="predicted"/>
<dbReference type="InterPro" id="IPR011330">
    <property type="entry name" value="Glyco_hydro/deAcase_b/a-brl"/>
</dbReference>
<comment type="caution">
    <text evidence="2">The sequence shown here is derived from an EMBL/GenBank/DDBJ whole genome shotgun (WGS) entry which is preliminary data.</text>
</comment>
<name>A0A7C2K2K0_UNCW3</name>
<protein>
    <recommendedName>
        <fullName evidence="1">DUF7033 domain-containing protein</fullName>
    </recommendedName>
</protein>